<dbReference type="EMBL" id="JAMQYH010000002">
    <property type="protein sequence ID" value="KAJ1697584.1"/>
    <property type="molecule type" value="Genomic_DNA"/>
</dbReference>
<dbReference type="AlphaFoldDB" id="A0A9Q0CP45"/>
<reference evidence="2" key="1">
    <citation type="journal article" date="2022" name="Cell">
        <title>Repeat-based holocentromeres influence genome architecture and karyotype evolution.</title>
        <authorList>
            <person name="Hofstatter P.G."/>
            <person name="Thangavel G."/>
            <person name="Lux T."/>
            <person name="Neumann P."/>
            <person name="Vondrak T."/>
            <person name="Novak P."/>
            <person name="Zhang M."/>
            <person name="Costa L."/>
            <person name="Castellani M."/>
            <person name="Scott A."/>
            <person name="Toegelov H."/>
            <person name="Fuchs J."/>
            <person name="Mata-Sucre Y."/>
            <person name="Dias Y."/>
            <person name="Vanzela A.L.L."/>
            <person name="Huettel B."/>
            <person name="Almeida C.C.S."/>
            <person name="Simkova H."/>
            <person name="Souza G."/>
            <person name="Pedrosa-Harand A."/>
            <person name="Macas J."/>
            <person name="Mayer K.F.X."/>
            <person name="Houben A."/>
            <person name="Marques A."/>
        </authorList>
    </citation>
    <scope>NUCLEOTIDE SEQUENCE</scope>
    <source>
        <strain evidence="2">RhyBre1mFocal</strain>
    </source>
</reference>
<dbReference type="Proteomes" id="UP001151287">
    <property type="component" value="Unassembled WGS sequence"/>
</dbReference>
<evidence type="ECO:0000313" key="2">
    <source>
        <dbReference type="EMBL" id="KAJ1697584.1"/>
    </source>
</evidence>
<comment type="caution">
    <text evidence="2">The sequence shown here is derived from an EMBL/GenBank/DDBJ whole genome shotgun (WGS) entry which is preliminary data.</text>
</comment>
<evidence type="ECO:0000256" key="1">
    <source>
        <dbReference type="SAM" id="MobiDB-lite"/>
    </source>
</evidence>
<keyword evidence="3" id="KW-1185">Reference proteome</keyword>
<protein>
    <submittedName>
        <fullName evidence="2">Uncharacterized protein</fullName>
    </submittedName>
</protein>
<organism evidence="2 3">
    <name type="scientific">Rhynchospora breviuscula</name>
    <dbReference type="NCBI Taxonomy" id="2022672"/>
    <lineage>
        <taxon>Eukaryota</taxon>
        <taxon>Viridiplantae</taxon>
        <taxon>Streptophyta</taxon>
        <taxon>Embryophyta</taxon>
        <taxon>Tracheophyta</taxon>
        <taxon>Spermatophyta</taxon>
        <taxon>Magnoliopsida</taxon>
        <taxon>Liliopsida</taxon>
        <taxon>Poales</taxon>
        <taxon>Cyperaceae</taxon>
        <taxon>Cyperoideae</taxon>
        <taxon>Rhynchosporeae</taxon>
        <taxon>Rhynchospora</taxon>
    </lineage>
</organism>
<name>A0A9Q0CP45_9POAL</name>
<dbReference type="PANTHER" id="PTHR36075">
    <property type="entry name" value="BNAA10G09820D PROTEIN"/>
    <property type="match status" value="1"/>
</dbReference>
<accession>A0A9Q0CP45</accession>
<feature type="region of interest" description="Disordered" evidence="1">
    <location>
        <begin position="1"/>
        <end position="125"/>
    </location>
</feature>
<feature type="compositionally biased region" description="Basic and acidic residues" evidence="1">
    <location>
        <begin position="95"/>
        <end position="125"/>
    </location>
</feature>
<evidence type="ECO:0000313" key="3">
    <source>
        <dbReference type="Proteomes" id="UP001151287"/>
    </source>
</evidence>
<sequence length="125" mass="14008">MDPVATEPAPPVSEIDDWDNDDFVIPSLTVSESKHDSWDEPGAGVIDQKPPPKSKIKEAETLYLGPHGAPPQAKLKVSSTTSNWNQTNNNTIKPKPKEAADRKYKPTDQRDFQRHHSKEFAKRHA</sequence>
<gene>
    <name evidence="2" type="ORF">LUZ63_006096</name>
</gene>
<feature type="compositionally biased region" description="Low complexity" evidence="1">
    <location>
        <begin position="78"/>
        <end position="91"/>
    </location>
</feature>
<dbReference type="OrthoDB" id="631005at2759"/>
<dbReference type="PANTHER" id="PTHR36075:SF1">
    <property type="entry name" value="OS03G0595200 PROTEIN"/>
    <property type="match status" value="1"/>
</dbReference>
<proteinExistence type="predicted"/>